<gene>
    <name evidence="1" type="ORF">HNR73_002583</name>
</gene>
<evidence type="ECO:0000313" key="2">
    <source>
        <dbReference type="Proteomes" id="UP000548476"/>
    </source>
</evidence>
<proteinExistence type="predicted"/>
<name>A0A841FQ93_9ACTN</name>
<reference evidence="1 2" key="1">
    <citation type="submission" date="2020-08" db="EMBL/GenBank/DDBJ databases">
        <title>Genomic Encyclopedia of Type Strains, Phase IV (KMG-IV): sequencing the most valuable type-strain genomes for metagenomic binning, comparative biology and taxonomic classification.</title>
        <authorList>
            <person name="Goeker M."/>
        </authorList>
    </citation>
    <scope>NUCLEOTIDE SEQUENCE [LARGE SCALE GENOMIC DNA]</scope>
    <source>
        <strain evidence="1 2">YIM 65646</strain>
    </source>
</reference>
<dbReference type="Gene3D" id="1.10.287.1060">
    <property type="entry name" value="ESAT-6-like"/>
    <property type="match status" value="1"/>
</dbReference>
<dbReference type="Proteomes" id="UP000548476">
    <property type="component" value="Unassembled WGS sequence"/>
</dbReference>
<dbReference type="EMBL" id="JACHGT010000005">
    <property type="protein sequence ID" value="MBB6034729.1"/>
    <property type="molecule type" value="Genomic_DNA"/>
</dbReference>
<dbReference type="InterPro" id="IPR036689">
    <property type="entry name" value="ESAT-6-like_sf"/>
</dbReference>
<dbReference type="Pfam" id="PF10824">
    <property type="entry name" value="T7SS_ESX_EspC"/>
    <property type="match status" value="1"/>
</dbReference>
<dbReference type="AlphaFoldDB" id="A0A841FQ93"/>
<dbReference type="InterPro" id="IPR022536">
    <property type="entry name" value="EspC"/>
</dbReference>
<accession>A0A841FQ93</accession>
<sequence>MSTIEVDFEAMHRHARTVTTLAGQTGQMHTAAEYVRLGDHAFGAIHQPLAAAFEEAQTAISKACADLRASLEAMAKRVEKSADAYELTETGNKSAIKKLRVEPR</sequence>
<dbReference type="GO" id="GO:0009306">
    <property type="term" value="P:protein secretion"/>
    <property type="evidence" value="ECO:0007669"/>
    <property type="project" value="InterPro"/>
</dbReference>
<comment type="caution">
    <text evidence="1">The sequence shown here is derived from an EMBL/GenBank/DDBJ whole genome shotgun (WGS) entry which is preliminary data.</text>
</comment>
<dbReference type="RefSeq" id="WP_184787598.1">
    <property type="nucleotide sequence ID" value="NZ_BONT01000068.1"/>
</dbReference>
<keyword evidence="2" id="KW-1185">Reference proteome</keyword>
<evidence type="ECO:0000313" key="1">
    <source>
        <dbReference type="EMBL" id="MBB6034729.1"/>
    </source>
</evidence>
<dbReference type="SUPFAM" id="SSF140453">
    <property type="entry name" value="EsxAB dimer-like"/>
    <property type="match status" value="1"/>
</dbReference>
<protein>
    <submittedName>
        <fullName evidence="1">Uncharacterized protein YukE</fullName>
    </submittedName>
</protein>
<organism evidence="1 2">
    <name type="scientific">Phytomonospora endophytica</name>
    <dbReference type="NCBI Taxonomy" id="714109"/>
    <lineage>
        <taxon>Bacteria</taxon>
        <taxon>Bacillati</taxon>
        <taxon>Actinomycetota</taxon>
        <taxon>Actinomycetes</taxon>
        <taxon>Micromonosporales</taxon>
        <taxon>Micromonosporaceae</taxon>
        <taxon>Phytomonospora</taxon>
    </lineage>
</organism>